<evidence type="ECO:0000313" key="3">
    <source>
        <dbReference type="Proteomes" id="UP000191285"/>
    </source>
</evidence>
<protein>
    <submittedName>
        <fullName evidence="2">Uncharacterized protein</fullName>
    </submittedName>
</protein>
<proteinExistence type="predicted"/>
<dbReference type="EMBL" id="MLKD01000040">
    <property type="protein sequence ID" value="OQE13964.1"/>
    <property type="molecule type" value="Genomic_DNA"/>
</dbReference>
<sequence length="131" mass="14508">MADDFWGFDGPSCSSANEKNRASVPYSKGPVARNPKQKFPTRQSDDQKFVRIEDATKENKIWGFNEDSHCLPLCATNSLGGNLHQVGVSKIQATSSARAQECQPETNIANTSEISPSEELVNRMSNFRIDE</sequence>
<dbReference type="AlphaFoldDB" id="A0A1V6SJT7"/>
<dbReference type="OrthoDB" id="4372923at2759"/>
<evidence type="ECO:0000313" key="2">
    <source>
        <dbReference type="EMBL" id="OQE13964.1"/>
    </source>
</evidence>
<keyword evidence="3" id="KW-1185">Reference proteome</keyword>
<feature type="region of interest" description="Disordered" evidence="1">
    <location>
        <begin position="1"/>
        <end position="46"/>
    </location>
</feature>
<gene>
    <name evidence="2" type="ORF">PENSTE_c040G03503</name>
</gene>
<reference evidence="3" key="1">
    <citation type="journal article" date="2017" name="Nat. Microbiol.">
        <title>Global analysis of biosynthetic gene clusters reveals vast potential of secondary metabolite production in Penicillium species.</title>
        <authorList>
            <person name="Nielsen J.C."/>
            <person name="Grijseels S."/>
            <person name="Prigent S."/>
            <person name="Ji B."/>
            <person name="Dainat J."/>
            <person name="Nielsen K.F."/>
            <person name="Frisvad J.C."/>
            <person name="Workman M."/>
            <person name="Nielsen J."/>
        </authorList>
    </citation>
    <scope>NUCLEOTIDE SEQUENCE [LARGE SCALE GENOMIC DNA]</scope>
    <source>
        <strain evidence="3">IBT 24891</strain>
    </source>
</reference>
<accession>A0A1V6SJT7</accession>
<organism evidence="2 3">
    <name type="scientific">Penicillium steckii</name>
    <dbReference type="NCBI Taxonomy" id="303698"/>
    <lineage>
        <taxon>Eukaryota</taxon>
        <taxon>Fungi</taxon>
        <taxon>Dikarya</taxon>
        <taxon>Ascomycota</taxon>
        <taxon>Pezizomycotina</taxon>
        <taxon>Eurotiomycetes</taxon>
        <taxon>Eurotiomycetidae</taxon>
        <taxon>Eurotiales</taxon>
        <taxon>Aspergillaceae</taxon>
        <taxon>Penicillium</taxon>
    </lineage>
</organism>
<dbReference type="Proteomes" id="UP000191285">
    <property type="component" value="Unassembled WGS sequence"/>
</dbReference>
<name>A0A1V6SJT7_9EURO</name>
<comment type="caution">
    <text evidence="2">The sequence shown here is derived from an EMBL/GenBank/DDBJ whole genome shotgun (WGS) entry which is preliminary data.</text>
</comment>
<evidence type="ECO:0000256" key="1">
    <source>
        <dbReference type="SAM" id="MobiDB-lite"/>
    </source>
</evidence>